<keyword evidence="3" id="KW-1185">Reference proteome</keyword>
<evidence type="ECO:0000313" key="3">
    <source>
        <dbReference type="Proteomes" id="UP001631993"/>
    </source>
</evidence>
<gene>
    <name evidence="2" type="ORF">ACKI1S_16960</name>
</gene>
<feature type="region of interest" description="Disordered" evidence="1">
    <location>
        <begin position="193"/>
        <end position="233"/>
    </location>
</feature>
<accession>A0ABW9IH60</accession>
<protein>
    <submittedName>
        <fullName evidence="2">Uncharacterized protein</fullName>
    </submittedName>
</protein>
<evidence type="ECO:0000256" key="1">
    <source>
        <dbReference type="SAM" id="MobiDB-lite"/>
    </source>
</evidence>
<dbReference type="EMBL" id="JBJVNE010000007">
    <property type="protein sequence ID" value="MFM9647826.1"/>
    <property type="molecule type" value="Genomic_DNA"/>
</dbReference>
<sequence length="356" mass="39079">MSVFTTTAYTTDKLTLGQRRVMLAAVDEDGRLPDGANQRVLNNISESWARTDPAAGGRFLTAEGRAALAPLGRFSLLARANPETGHLPGTTGHSDMLALVRDGLAVLQDNEGRPLPVTDRWERGNSLRITERGRRLVGMPLTAPPFAERHPVSSWAMWKREGEPARPVQILGWPLADGTVRVLPSGTRLSYAESAERPVPAEQLHPAPQAPMTTVTNRSDDRRKTMTDRTPEPTLDDELEALRGLAAAVVKSMTPSAETWEQVKALEERATAGYELAERFTEFDQQATADRRAPKAWGISRELSEEQIAAELEKRPELQALGGFVATLAQLGMAPWQMANMVRKVKAYHEACTAES</sequence>
<dbReference type="Proteomes" id="UP001631993">
    <property type="component" value="Unassembled WGS sequence"/>
</dbReference>
<dbReference type="RefSeq" id="WP_409097676.1">
    <property type="nucleotide sequence ID" value="NZ_JBJVNE010000007.1"/>
</dbReference>
<proteinExistence type="predicted"/>
<evidence type="ECO:0000313" key="2">
    <source>
        <dbReference type="EMBL" id="MFM9647826.1"/>
    </source>
</evidence>
<comment type="caution">
    <text evidence="2">The sequence shown here is derived from an EMBL/GenBank/DDBJ whole genome shotgun (WGS) entry which is preliminary data.</text>
</comment>
<reference evidence="2 3" key="1">
    <citation type="submission" date="2024-12" db="EMBL/GenBank/DDBJ databases">
        <title>Forecasting of Potato common scab and diversities of Pathogenic streptomyces spp. in china.</title>
        <authorList>
            <person name="Handique U."/>
            <person name="Wu J."/>
        </authorList>
    </citation>
    <scope>NUCLEOTIDE SEQUENCE [LARGE SCALE GENOMIC DNA]</scope>
    <source>
        <strain evidence="2 3">ZRIMU1585</strain>
    </source>
</reference>
<feature type="compositionally biased region" description="Basic and acidic residues" evidence="1">
    <location>
        <begin position="218"/>
        <end position="231"/>
    </location>
</feature>
<organism evidence="2 3">
    <name type="scientific">Streptomyces galilaeus</name>
    <dbReference type="NCBI Taxonomy" id="33899"/>
    <lineage>
        <taxon>Bacteria</taxon>
        <taxon>Bacillati</taxon>
        <taxon>Actinomycetota</taxon>
        <taxon>Actinomycetes</taxon>
        <taxon>Kitasatosporales</taxon>
        <taxon>Streptomycetaceae</taxon>
        <taxon>Streptomyces</taxon>
    </lineage>
</organism>
<name>A0ABW9IH60_STRGJ</name>